<evidence type="ECO:0000256" key="2">
    <source>
        <dbReference type="ARBA" id="ARBA00023002"/>
    </source>
</evidence>
<gene>
    <name evidence="4" type="ORF">TCE0_034f11704</name>
</gene>
<dbReference type="PANTHER" id="PTHR43976:SF16">
    <property type="entry name" value="SHORT-CHAIN DEHYDROGENASE_REDUCTASE FAMILY PROTEIN"/>
    <property type="match status" value="1"/>
</dbReference>
<dbReference type="Gene3D" id="3.40.50.720">
    <property type="entry name" value="NAD(P)-binding Rossmann-like Domain"/>
    <property type="match status" value="1"/>
</dbReference>
<keyword evidence="5" id="KW-1185">Reference proteome</keyword>
<dbReference type="InterPro" id="IPR051911">
    <property type="entry name" value="SDR_oxidoreductase"/>
</dbReference>
<name>A0A6V8HED7_TALPI</name>
<reference evidence="5" key="1">
    <citation type="journal article" date="2015" name="Genome Announc.">
        <title>Draft genome sequence of Talaromyces cellulolyticus strain Y-94, a source of lignocellulosic biomass-degrading enzymes.</title>
        <authorList>
            <person name="Fujii T."/>
            <person name="Koike H."/>
            <person name="Sawayama S."/>
            <person name="Yano S."/>
            <person name="Inoue H."/>
        </authorList>
    </citation>
    <scope>NUCLEOTIDE SEQUENCE [LARGE SCALE GENOMIC DNA]</scope>
    <source>
        <strain evidence="5">Y-94</strain>
    </source>
</reference>
<keyword evidence="2" id="KW-0560">Oxidoreductase</keyword>
<dbReference type="GO" id="GO:0016491">
    <property type="term" value="F:oxidoreductase activity"/>
    <property type="evidence" value="ECO:0007669"/>
    <property type="project" value="UniProtKB-KW"/>
</dbReference>
<dbReference type="Proteomes" id="UP000053095">
    <property type="component" value="Unassembled WGS sequence"/>
</dbReference>
<organism evidence="4 5">
    <name type="scientific">Talaromyces pinophilus</name>
    <name type="common">Penicillium pinophilum</name>
    <dbReference type="NCBI Taxonomy" id="128442"/>
    <lineage>
        <taxon>Eukaryota</taxon>
        <taxon>Fungi</taxon>
        <taxon>Dikarya</taxon>
        <taxon>Ascomycota</taxon>
        <taxon>Pezizomycotina</taxon>
        <taxon>Eurotiomycetes</taxon>
        <taxon>Eurotiomycetidae</taxon>
        <taxon>Eurotiales</taxon>
        <taxon>Trichocomaceae</taxon>
        <taxon>Talaromyces</taxon>
        <taxon>Talaromyces sect. Talaromyces</taxon>
    </lineage>
</organism>
<protein>
    <recommendedName>
        <fullName evidence="6">Short chain dehydrogenase/reductase family protein</fullName>
    </recommendedName>
</protein>
<dbReference type="Pfam" id="PF00106">
    <property type="entry name" value="adh_short"/>
    <property type="match status" value="1"/>
</dbReference>
<dbReference type="SUPFAM" id="SSF51735">
    <property type="entry name" value="NAD(P)-binding Rossmann-fold domains"/>
    <property type="match status" value="1"/>
</dbReference>
<proteinExistence type="inferred from homology"/>
<comment type="similarity">
    <text evidence="1">Belongs to the short-chain dehydrogenases/reductases (SDR) family.</text>
</comment>
<dbReference type="AlphaFoldDB" id="A0A6V8HED7"/>
<accession>A0A6V8HED7</accession>
<evidence type="ECO:0000313" key="5">
    <source>
        <dbReference type="Proteomes" id="UP000053095"/>
    </source>
</evidence>
<dbReference type="PANTHER" id="PTHR43976">
    <property type="entry name" value="SHORT CHAIN DEHYDROGENASE"/>
    <property type="match status" value="1"/>
</dbReference>
<sequence>MTETTNIPQLRFPPHSDRRVWLISSGDNPIGLNVARQALAHGDCVVSGVVPSNIVRDENRRTYFDDFLAEVERNEEHGWKDRFRTFLLDIRKMGECQAAVAEAVNLFRRLDIVLCCTSQAVVGSVEELAASSRTLSLVRDQFETNYFGPVNLIKSALPQMRSQRSGHFLVLTGITAHLGTPGLGVYCASEWALEGFCDSIAYEVAPFNIKVSILQCSMEICILTNLISSVPPILPAYSASENNAPLFRNILDGLVSRLPQAAANLNNTNTNNNSSNEITTPNSNNSENKTGPFSSLRDVVTMYAPLSAAHLEALTLETVHAITAIGGHENPPSRHIIGQEGVAAVKEKLKTVSEELEDFVQSSYSVNIHESTVEEEFSGDIM</sequence>
<feature type="compositionally biased region" description="Low complexity" evidence="3">
    <location>
        <begin position="265"/>
        <end position="288"/>
    </location>
</feature>
<feature type="region of interest" description="Disordered" evidence="3">
    <location>
        <begin position="265"/>
        <end position="291"/>
    </location>
</feature>
<dbReference type="InterPro" id="IPR036291">
    <property type="entry name" value="NAD(P)-bd_dom_sf"/>
</dbReference>
<evidence type="ECO:0000313" key="4">
    <source>
        <dbReference type="EMBL" id="GAM39837.1"/>
    </source>
</evidence>
<evidence type="ECO:0000256" key="3">
    <source>
        <dbReference type="SAM" id="MobiDB-lite"/>
    </source>
</evidence>
<evidence type="ECO:0000256" key="1">
    <source>
        <dbReference type="ARBA" id="ARBA00006484"/>
    </source>
</evidence>
<dbReference type="EMBL" id="DF933830">
    <property type="protein sequence ID" value="GAM39837.1"/>
    <property type="molecule type" value="Genomic_DNA"/>
</dbReference>
<evidence type="ECO:0008006" key="6">
    <source>
        <dbReference type="Google" id="ProtNLM"/>
    </source>
</evidence>
<comment type="caution">
    <text evidence="4">The sequence shown here is derived from an EMBL/GenBank/DDBJ whole genome shotgun (WGS) entry which is preliminary data.</text>
</comment>
<dbReference type="InterPro" id="IPR002347">
    <property type="entry name" value="SDR_fam"/>
</dbReference>